<keyword evidence="3" id="KW-1185">Reference proteome</keyword>
<dbReference type="AlphaFoldDB" id="M2X9B0"/>
<proteinExistence type="predicted"/>
<accession>M2X9B0</accession>
<sequence length="67" mass="7319">MDALAWATVVLAVSSGAAMAAMLITKWIVGGGEIWPWFTRYALVAFPLSVVLLFVLLVRNAIRRARS</sequence>
<feature type="transmembrane region" description="Helical" evidence="1">
    <location>
        <begin position="44"/>
        <end position="62"/>
    </location>
</feature>
<protein>
    <recommendedName>
        <fullName evidence="4">Integral membrane protein</fullName>
    </recommendedName>
</protein>
<reference evidence="2 3" key="1">
    <citation type="journal article" date="2014" name="Genome Announc.">
        <title>Draft Genome Sequence of Kocuria palustris PEL.</title>
        <authorList>
            <person name="Sharma G."/>
            <person name="Khatri I."/>
            <person name="Subramanian S."/>
        </authorList>
    </citation>
    <scope>NUCLEOTIDE SEQUENCE [LARGE SCALE GENOMIC DNA]</scope>
    <source>
        <strain evidence="2 3">PEL</strain>
    </source>
</reference>
<keyword evidence="1" id="KW-0812">Transmembrane</keyword>
<dbReference type="Proteomes" id="UP000009877">
    <property type="component" value="Unassembled WGS sequence"/>
</dbReference>
<name>M2X9B0_9MICC</name>
<dbReference type="STRING" id="71999.KPaMU14_02365"/>
<evidence type="ECO:0000313" key="2">
    <source>
        <dbReference type="EMBL" id="EME35716.1"/>
    </source>
</evidence>
<dbReference type="EMBL" id="ANHZ02000023">
    <property type="protein sequence ID" value="EME35716.1"/>
    <property type="molecule type" value="Genomic_DNA"/>
</dbReference>
<evidence type="ECO:0008006" key="4">
    <source>
        <dbReference type="Google" id="ProtNLM"/>
    </source>
</evidence>
<evidence type="ECO:0000313" key="3">
    <source>
        <dbReference type="Proteomes" id="UP000009877"/>
    </source>
</evidence>
<keyword evidence="1" id="KW-0472">Membrane</keyword>
<keyword evidence="1" id="KW-1133">Transmembrane helix</keyword>
<comment type="caution">
    <text evidence="2">The sequence shown here is derived from an EMBL/GenBank/DDBJ whole genome shotgun (WGS) entry which is preliminary data.</text>
</comment>
<gene>
    <name evidence="2" type="ORF">C884_01349</name>
</gene>
<organism evidence="2 3">
    <name type="scientific">Kocuria palustris PEL</name>
    <dbReference type="NCBI Taxonomy" id="1236550"/>
    <lineage>
        <taxon>Bacteria</taxon>
        <taxon>Bacillati</taxon>
        <taxon>Actinomycetota</taxon>
        <taxon>Actinomycetes</taxon>
        <taxon>Micrococcales</taxon>
        <taxon>Micrococcaceae</taxon>
        <taxon>Kocuria</taxon>
    </lineage>
</organism>
<evidence type="ECO:0000256" key="1">
    <source>
        <dbReference type="SAM" id="Phobius"/>
    </source>
</evidence>